<proteinExistence type="predicted"/>
<sequence length="120" mass="13851">MKQLEIYSDYIINSYNLKKGKVGYLSVIKIDINFIDNTLKNSVFTLSFKRDEEEKITLIFGKLTPNPFAMESVFNQQNFDFDKALGFVDSEDAEGLYDYFNSLIEHPKPTQSAIDDDVPF</sequence>
<name>A0A378Q0X1_9GAMM</name>
<dbReference type="EMBL" id="UGQA01000001">
    <property type="protein sequence ID" value="STY94315.1"/>
    <property type="molecule type" value="Genomic_DNA"/>
</dbReference>
<dbReference type="RefSeq" id="WP_067059124.1">
    <property type="nucleotide sequence ID" value="NZ_MXAO01000031.1"/>
</dbReference>
<protein>
    <submittedName>
        <fullName evidence="1">Uncharacterized protein</fullName>
    </submittedName>
</protein>
<organism evidence="1 2">
    <name type="scientific">Faucicola atlantae</name>
    <dbReference type="NCBI Taxonomy" id="34059"/>
    <lineage>
        <taxon>Bacteria</taxon>
        <taxon>Pseudomonadati</taxon>
        <taxon>Pseudomonadota</taxon>
        <taxon>Gammaproteobacteria</taxon>
        <taxon>Moraxellales</taxon>
        <taxon>Moraxellaceae</taxon>
        <taxon>Faucicola</taxon>
    </lineage>
</organism>
<evidence type="ECO:0000313" key="1">
    <source>
        <dbReference type="EMBL" id="STY94315.1"/>
    </source>
</evidence>
<evidence type="ECO:0000313" key="2">
    <source>
        <dbReference type="Proteomes" id="UP000255193"/>
    </source>
</evidence>
<gene>
    <name evidence="1" type="ORF">NCTC11091_00075</name>
</gene>
<dbReference type="AlphaFoldDB" id="A0A378Q0X1"/>
<dbReference type="Proteomes" id="UP000255193">
    <property type="component" value="Unassembled WGS sequence"/>
</dbReference>
<reference evidence="1 2" key="1">
    <citation type="submission" date="2018-06" db="EMBL/GenBank/DDBJ databases">
        <authorList>
            <consortium name="Pathogen Informatics"/>
            <person name="Doyle S."/>
        </authorList>
    </citation>
    <scope>NUCLEOTIDE SEQUENCE [LARGE SCALE GENOMIC DNA]</scope>
    <source>
        <strain evidence="1 2">NCTC11091</strain>
    </source>
</reference>
<accession>A0A378Q0X1</accession>